<evidence type="ECO:0000256" key="1">
    <source>
        <dbReference type="ARBA" id="ARBA00001974"/>
    </source>
</evidence>
<evidence type="ECO:0000259" key="4">
    <source>
        <dbReference type="Pfam" id="PF01494"/>
    </source>
</evidence>
<comment type="cofactor">
    <cofactor evidence="1">
        <name>FAD</name>
        <dbReference type="ChEBI" id="CHEBI:57692"/>
    </cofactor>
</comment>
<dbReference type="Pfam" id="PF01494">
    <property type="entry name" value="FAD_binding_3"/>
    <property type="match status" value="1"/>
</dbReference>
<keyword evidence="3" id="KW-0274">FAD</keyword>
<dbReference type="GO" id="GO:0016709">
    <property type="term" value="F:oxidoreductase activity, acting on paired donors, with incorporation or reduction of molecular oxygen, NAD(P)H as one donor, and incorporation of one atom of oxygen"/>
    <property type="evidence" value="ECO:0007669"/>
    <property type="project" value="UniProtKB-ARBA"/>
</dbReference>
<dbReference type="Gene3D" id="3.50.50.60">
    <property type="entry name" value="FAD/NAD(P)-binding domain"/>
    <property type="match status" value="1"/>
</dbReference>
<keyword evidence="2" id="KW-0285">Flavoprotein</keyword>
<dbReference type="GO" id="GO:0071949">
    <property type="term" value="F:FAD binding"/>
    <property type="evidence" value="ECO:0007669"/>
    <property type="project" value="InterPro"/>
</dbReference>
<evidence type="ECO:0000313" key="6">
    <source>
        <dbReference type="Proteomes" id="UP000199125"/>
    </source>
</evidence>
<sequence length="569" mass="60216">MATSNRIVIVGAGPTGLSAAILLRQRGHDPVVLDRRPSLKGYPAAHVANTRTMEIMAEMGVGERIWAEGDTTALSSRVVWVESMAGREYGVLPIQGAAQDTRAPLSRFRSVNIAQTHMEQILHDRLIELGGSVRFGHRVTDVRNTATGAEVTVETDGATQVLDCDWLLGCDGAGSTVRRSVGIEMEGPPSIARFMTIYFHADFDHLRKGRRALLYWIGGPEVRGVFISFDEIGRSWAMLVPIGDAKVEEFTDEDATAIINKAIGTFDVQVDLDAVSSWNMSAQVANRYREGHVLLAGDACHRFPPTGGLGMNTGVQDAHNLVWKLDAVMSGRAAPALLDSYQQERRPIAQRNTDQSVRNLMKMAAIDEALGVPTLAPIAPDAGKGPIRIHDGATLGIDGDSAAATVRRAAVQAAVDDQAEHFAQGAGIDLGFAYAEGVVVADGSAPPSSATTEYRPDAHPGARLPFSSPDGSFAASTLGHVAPDAITLFAQGDQWQGVAEAAAGAGFAVVLRRLGAEGVDFGPHAAELLGIGPNGAVAVRPDGHVLWRDAEGRAPRTLADAVRLCTGTA</sequence>
<dbReference type="Gene3D" id="3.40.30.120">
    <property type="match status" value="1"/>
</dbReference>
<dbReference type="PANTHER" id="PTHR43004:SF19">
    <property type="entry name" value="BINDING MONOOXYGENASE, PUTATIVE (JCVI)-RELATED"/>
    <property type="match status" value="1"/>
</dbReference>
<keyword evidence="6" id="KW-1185">Reference proteome</keyword>
<dbReference type="EMBL" id="FNXG01000003">
    <property type="protein sequence ID" value="SEI00290.1"/>
    <property type="molecule type" value="Genomic_DNA"/>
</dbReference>
<dbReference type="InterPro" id="IPR002938">
    <property type="entry name" value="FAD-bd"/>
</dbReference>
<dbReference type="PANTHER" id="PTHR43004">
    <property type="entry name" value="TRK SYSTEM POTASSIUM UPTAKE PROTEIN"/>
    <property type="match status" value="1"/>
</dbReference>
<evidence type="ECO:0000256" key="3">
    <source>
        <dbReference type="ARBA" id="ARBA00022827"/>
    </source>
</evidence>
<accession>A0A1H6MQT0</accession>
<dbReference type="PRINTS" id="PR00420">
    <property type="entry name" value="RNGMNOXGNASE"/>
</dbReference>
<gene>
    <name evidence="5" type="ORF">SAMN04488075_2220</name>
</gene>
<name>A0A1H6MQT0_9RHOB</name>
<protein>
    <submittedName>
        <fullName evidence="5">2-polyprenyl-6-methoxyphenol hydroxylase</fullName>
    </submittedName>
</protein>
<dbReference type="STRING" id="65735.SAMN04488075_2220"/>
<organism evidence="5 6">
    <name type="scientific">Paracoccus alkenifer</name>
    <dbReference type="NCBI Taxonomy" id="65735"/>
    <lineage>
        <taxon>Bacteria</taxon>
        <taxon>Pseudomonadati</taxon>
        <taxon>Pseudomonadota</taxon>
        <taxon>Alphaproteobacteria</taxon>
        <taxon>Rhodobacterales</taxon>
        <taxon>Paracoccaceae</taxon>
        <taxon>Paracoccus</taxon>
    </lineage>
</organism>
<dbReference type="AlphaFoldDB" id="A0A1H6MQT0"/>
<dbReference type="Gene3D" id="3.30.9.10">
    <property type="entry name" value="D-Amino Acid Oxidase, subunit A, domain 2"/>
    <property type="match status" value="1"/>
</dbReference>
<dbReference type="InterPro" id="IPR036188">
    <property type="entry name" value="FAD/NAD-bd_sf"/>
</dbReference>
<evidence type="ECO:0000313" key="5">
    <source>
        <dbReference type="EMBL" id="SEI00290.1"/>
    </source>
</evidence>
<dbReference type="SUPFAM" id="SSF51905">
    <property type="entry name" value="FAD/NAD(P)-binding domain"/>
    <property type="match status" value="1"/>
</dbReference>
<proteinExistence type="predicted"/>
<evidence type="ECO:0000256" key="2">
    <source>
        <dbReference type="ARBA" id="ARBA00022630"/>
    </source>
</evidence>
<reference evidence="6" key="1">
    <citation type="submission" date="2016-10" db="EMBL/GenBank/DDBJ databases">
        <authorList>
            <person name="Varghese N."/>
            <person name="Submissions S."/>
        </authorList>
    </citation>
    <scope>NUCLEOTIDE SEQUENCE [LARGE SCALE GENOMIC DNA]</scope>
    <source>
        <strain evidence="6">DSM 11593</strain>
    </source>
</reference>
<dbReference type="Proteomes" id="UP000199125">
    <property type="component" value="Unassembled WGS sequence"/>
</dbReference>
<feature type="domain" description="FAD-binding" evidence="4">
    <location>
        <begin position="7"/>
        <end position="356"/>
    </location>
</feature>
<dbReference type="InterPro" id="IPR050641">
    <property type="entry name" value="RIFMO-like"/>
</dbReference>
<dbReference type="RefSeq" id="WP_177172545.1">
    <property type="nucleotide sequence ID" value="NZ_FNXG01000003.1"/>
</dbReference>